<dbReference type="Gene3D" id="3.90.190.10">
    <property type="entry name" value="Protein tyrosine phosphatase superfamily"/>
    <property type="match status" value="1"/>
</dbReference>
<sequence>MEAEFREIDENGSWSAVYQEIRQQSCELPCKVAKLPQNKNRNRYRDVSPFDHSRICLQLGTNDYINASLITIEEAQRNYILTQGPLPNTCGNFWEMVWEICKELVACMRCGLFTSVKCAQYWPHREERDAIFEDTNFKLTLVSEDIKSYYTVRQLELENLSTEETREILHFHYTTWPDFGVPESPASFLNFLFKVRESGCLNSDQGPVVVHCSAGIGRSGTFCLVDTCLLLMSLRKDPSLVRIREVLLEMRRYRMGLIQTADQLRFSYLAVIEGAKYIKGDSSLQESWKELSNEEDDPPEFTPPPPLPPPREPHNGRIDNLVQEFFGGIKALLYSCRSSQDPDLRQRKVAAPQPPADGADQLDGCVGSQDHASRVSAKPQEQNEAAEQPQKGCPVPGTWAPLVTNVCLCTALAVSAYVCYRAYFH</sequence>
<evidence type="ECO:0000259" key="13">
    <source>
        <dbReference type="PROSITE" id="PS50055"/>
    </source>
</evidence>
<evidence type="ECO:0000313" key="15">
    <source>
        <dbReference type="Ensembl" id="ENSMMOP00000012049.1"/>
    </source>
</evidence>
<dbReference type="GO" id="GO:1903898">
    <property type="term" value="P:negative regulation of PERK-mediated unfolded protein response"/>
    <property type="evidence" value="ECO:0007669"/>
    <property type="project" value="TreeGrafter"/>
</dbReference>
<evidence type="ECO:0000256" key="12">
    <source>
        <dbReference type="SAM" id="MobiDB-lite"/>
    </source>
</evidence>
<dbReference type="InterPro" id="IPR012265">
    <property type="entry name" value="Ptpn1/Ptpn2"/>
</dbReference>
<evidence type="ECO:0000256" key="8">
    <source>
        <dbReference type="ARBA" id="ARBA00023136"/>
    </source>
</evidence>
<feature type="domain" description="Tyrosine specific protein phosphatases" evidence="14">
    <location>
        <begin position="186"/>
        <end position="265"/>
    </location>
</feature>
<dbReference type="STRING" id="94237.ENSMMOP00000012049"/>
<keyword evidence="6" id="KW-0256">Endoplasmic reticulum</keyword>
<evidence type="ECO:0000256" key="4">
    <source>
        <dbReference type="ARBA" id="ARBA00022553"/>
    </source>
</evidence>
<reference evidence="15" key="2">
    <citation type="submission" date="2025-09" db="UniProtKB">
        <authorList>
            <consortium name="Ensembl"/>
        </authorList>
    </citation>
    <scope>IDENTIFICATION</scope>
</reference>
<dbReference type="GO" id="GO:0005769">
    <property type="term" value="C:early endosome"/>
    <property type="evidence" value="ECO:0007669"/>
    <property type="project" value="TreeGrafter"/>
</dbReference>
<organism evidence="15 16">
    <name type="scientific">Mola mola</name>
    <name type="common">Ocean sunfish</name>
    <name type="synonym">Tetraodon mola</name>
    <dbReference type="NCBI Taxonomy" id="94237"/>
    <lineage>
        <taxon>Eukaryota</taxon>
        <taxon>Metazoa</taxon>
        <taxon>Chordata</taxon>
        <taxon>Craniata</taxon>
        <taxon>Vertebrata</taxon>
        <taxon>Euteleostomi</taxon>
        <taxon>Actinopterygii</taxon>
        <taxon>Neopterygii</taxon>
        <taxon>Teleostei</taxon>
        <taxon>Neoteleostei</taxon>
        <taxon>Acanthomorphata</taxon>
        <taxon>Eupercaria</taxon>
        <taxon>Tetraodontiformes</taxon>
        <taxon>Molidae</taxon>
        <taxon>Mola</taxon>
    </lineage>
</organism>
<evidence type="ECO:0000259" key="14">
    <source>
        <dbReference type="PROSITE" id="PS50056"/>
    </source>
</evidence>
<evidence type="ECO:0000256" key="11">
    <source>
        <dbReference type="PIRSR" id="PIRSR000926-2"/>
    </source>
</evidence>
<dbReference type="PANTHER" id="PTHR46047">
    <property type="entry name" value="TYROSINE-PROTEIN PHOSPHATASE NON-RECEPTOR TYPE 61F"/>
    <property type="match status" value="1"/>
</dbReference>
<evidence type="ECO:0000313" key="16">
    <source>
        <dbReference type="Proteomes" id="UP000261620"/>
    </source>
</evidence>
<keyword evidence="16" id="KW-1185">Reference proteome</keyword>
<comment type="similarity">
    <text evidence="3 9">Belongs to the protein-tyrosine phosphatase family. Non-receptor class 1 subfamily.</text>
</comment>
<feature type="domain" description="Tyrosine-protein phosphatase" evidence="13">
    <location>
        <begin position="1"/>
        <end position="274"/>
    </location>
</feature>
<reference evidence="15" key="1">
    <citation type="submission" date="2025-08" db="UniProtKB">
        <authorList>
            <consortium name="Ensembl"/>
        </authorList>
    </citation>
    <scope>IDENTIFICATION</scope>
</reference>
<evidence type="ECO:0000256" key="7">
    <source>
        <dbReference type="ARBA" id="ARBA00022912"/>
    </source>
</evidence>
<dbReference type="GO" id="GO:0070373">
    <property type="term" value="P:negative regulation of ERK1 and ERK2 cascade"/>
    <property type="evidence" value="ECO:0007669"/>
    <property type="project" value="TreeGrafter"/>
</dbReference>
<evidence type="ECO:0000256" key="3">
    <source>
        <dbReference type="ARBA" id="ARBA00009701"/>
    </source>
</evidence>
<comment type="catalytic activity">
    <reaction evidence="9">
        <text>O-phospho-L-tyrosyl-[protein] + H2O = L-tyrosyl-[protein] + phosphate</text>
        <dbReference type="Rhea" id="RHEA:10684"/>
        <dbReference type="Rhea" id="RHEA-COMP:10136"/>
        <dbReference type="Rhea" id="RHEA-COMP:20101"/>
        <dbReference type="ChEBI" id="CHEBI:15377"/>
        <dbReference type="ChEBI" id="CHEBI:43474"/>
        <dbReference type="ChEBI" id="CHEBI:46858"/>
        <dbReference type="ChEBI" id="CHEBI:61978"/>
        <dbReference type="EC" id="3.1.3.48"/>
    </reaction>
</comment>
<keyword evidence="4" id="KW-0597">Phosphoprotein</keyword>
<dbReference type="Proteomes" id="UP000261620">
    <property type="component" value="Unplaced"/>
</dbReference>
<dbReference type="Ensembl" id="ENSMMOT00000012253.1">
    <property type="protein sequence ID" value="ENSMMOP00000012049.1"/>
    <property type="gene ID" value="ENSMMOG00000009250.1"/>
</dbReference>
<dbReference type="GO" id="GO:0005783">
    <property type="term" value="C:endoplasmic reticulum"/>
    <property type="evidence" value="ECO:0007669"/>
    <property type="project" value="UniProtKB-SubCell"/>
</dbReference>
<protein>
    <recommendedName>
        <fullName evidence="9">Tyrosine-protein phosphatase non-receptor type</fullName>
        <ecNumber evidence="9">3.1.3.48</ecNumber>
    </recommendedName>
</protein>
<dbReference type="GO" id="GO:0019901">
    <property type="term" value="F:protein kinase binding"/>
    <property type="evidence" value="ECO:0007669"/>
    <property type="project" value="TreeGrafter"/>
</dbReference>
<feature type="active site" description="Phosphocysteine intermediate" evidence="10">
    <location>
        <position position="212"/>
    </location>
</feature>
<feature type="region of interest" description="Disordered" evidence="12">
    <location>
        <begin position="344"/>
        <end position="393"/>
    </location>
</feature>
<dbReference type="PROSITE" id="PS00383">
    <property type="entry name" value="TYR_PHOSPHATASE_1"/>
    <property type="match status" value="1"/>
</dbReference>
<evidence type="ECO:0000256" key="6">
    <source>
        <dbReference type="ARBA" id="ARBA00022824"/>
    </source>
</evidence>
<feature type="binding site" evidence="11">
    <location>
        <position position="178"/>
    </location>
    <ligand>
        <name>substrate</name>
    </ligand>
</feature>
<keyword evidence="5 9" id="KW-0378">Hydrolase</keyword>
<comment type="subcellular location">
    <subcellularLocation>
        <location evidence="2">Endomembrane system</location>
    </subcellularLocation>
    <subcellularLocation>
        <location evidence="1">Endoplasmic reticulum</location>
    </subcellularLocation>
</comment>
<evidence type="ECO:0000256" key="1">
    <source>
        <dbReference type="ARBA" id="ARBA00004240"/>
    </source>
</evidence>
<accession>A0A3Q3WSD3</accession>
<dbReference type="InterPro" id="IPR029021">
    <property type="entry name" value="Prot-tyrosine_phosphatase-like"/>
</dbReference>
<keyword evidence="8" id="KW-0472">Membrane</keyword>
<evidence type="ECO:0000256" key="2">
    <source>
        <dbReference type="ARBA" id="ARBA00004308"/>
    </source>
</evidence>
<dbReference type="PANTHER" id="PTHR46047:SF2">
    <property type="entry name" value="TYROSINE-PROTEIN PHOSPHATASE NON-RECEPTOR TYPE 1"/>
    <property type="match status" value="1"/>
</dbReference>
<dbReference type="FunFam" id="3.90.190.10:FF:000025">
    <property type="entry name" value="Tyrosine-protein phosphatase non-receptor type 1"/>
    <property type="match status" value="1"/>
</dbReference>
<proteinExistence type="inferred from homology"/>
<dbReference type="InterPro" id="IPR003595">
    <property type="entry name" value="Tyr_Pase_cat"/>
</dbReference>
<dbReference type="Pfam" id="PF00102">
    <property type="entry name" value="Y_phosphatase"/>
    <property type="match status" value="1"/>
</dbReference>
<dbReference type="InterPro" id="IPR000242">
    <property type="entry name" value="PTP_cat"/>
</dbReference>
<dbReference type="PROSITE" id="PS50055">
    <property type="entry name" value="TYR_PHOSPHATASE_PTP"/>
    <property type="match status" value="1"/>
</dbReference>
<dbReference type="InterPro" id="IPR000387">
    <property type="entry name" value="Tyr_Pase_dom"/>
</dbReference>
<dbReference type="GO" id="GO:0004726">
    <property type="term" value="F:non-membrane spanning protein tyrosine phosphatase activity"/>
    <property type="evidence" value="ECO:0007669"/>
    <property type="project" value="TreeGrafter"/>
</dbReference>
<feature type="compositionally biased region" description="Pro residues" evidence="12">
    <location>
        <begin position="300"/>
        <end position="310"/>
    </location>
</feature>
<dbReference type="SMART" id="SM00404">
    <property type="entry name" value="PTPc_motif"/>
    <property type="match status" value="1"/>
</dbReference>
<feature type="binding site" evidence="11">
    <location>
        <begin position="212"/>
        <end position="218"/>
    </location>
    <ligand>
        <name>substrate</name>
    </ligand>
</feature>
<feature type="region of interest" description="Disordered" evidence="12">
    <location>
        <begin position="288"/>
        <end position="317"/>
    </location>
</feature>
<evidence type="ECO:0000256" key="10">
    <source>
        <dbReference type="PIRSR" id="PIRSR000926-1"/>
    </source>
</evidence>
<feature type="compositionally biased region" description="Low complexity" evidence="12">
    <location>
        <begin position="377"/>
        <end position="391"/>
    </location>
</feature>
<dbReference type="SUPFAM" id="SSF52799">
    <property type="entry name" value="(Phosphotyrosine protein) phosphatases II"/>
    <property type="match status" value="1"/>
</dbReference>
<dbReference type="AlphaFoldDB" id="A0A3Q3WSD3"/>
<dbReference type="InterPro" id="IPR016130">
    <property type="entry name" value="Tyr_Pase_AS"/>
</dbReference>
<keyword evidence="7 9" id="KW-0904">Protein phosphatase</keyword>
<dbReference type="PRINTS" id="PR00700">
    <property type="entry name" value="PRTYPHPHTASE"/>
</dbReference>
<dbReference type="OMA" id="EFWEIDE"/>
<feature type="binding site" evidence="11">
    <location>
        <position position="259"/>
    </location>
    <ligand>
        <name>substrate</name>
    </ligand>
</feature>
<dbReference type="InterPro" id="IPR051985">
    <property type="entry name" value="NR_tyrosine_phosphatase"/>
</dbReference>
<evidence type="ECO:0000256" key="9">
    <source>
        <dbReference type="PIRNR" id="PIRNR000926"/>
    </source>
</evidence>
<name>A0A3Q3WSD3_MOLML</name>
<dbReference type="SMART" id="SM00194">
    <property type="entry name" value="PTPc"/>
    <property type="match status" value="1"/>
</dbReference>
<evidence type="ECO:0000256" key="5">
    <source>
        <dbReference type="ARBA" id="ARBA00022801"/>
    </source>
</evidence>
<dbReference type="EC" id="3.1.3.48" evidence="9"/>
<dbReference type="PROSITE" id="PS50056">
    <property type="entry name" value="TYR_PHOSPHATASE_2"/>
    <property type="match status" value="1"/>
</dbReference>
<dbReference type="PIRSF" id="PIRSF000926">
    <property type="entry name" value="Tyr-Ptase_nr1"/>
    <property type="match status" value="1"/>
</dbReference>